<comment type="caution">
    <text evidence="1">The sequence shown here is derived from an EMBL/GenBank/DDBJ whole genome shotgun (WGS) entry which is preliminary data.</text>
</comment>
<evidence type="ECO:0000313" key="2">
    <source>
        <dbReference type="Proteomes" id="UP000197587"/>
    </source>
</evidence>
<proteinExistence type="predicted"/>
<gene>
    <name evidence="1" type="ORF">AP75_07615</name>
</gene>
<dbReference type="AlphaFoldDB" id="A0A246B9F4"/>
<protein>
    <submittedName>
        <fullName evidence="1">Uncharacterized protein</fullName>
    </submittedName>
</protein>
<evidence type="ECO:0000313" key="1">
    <source>
        <dbReference type="EMBL" id="OWK98145.1"/>
    </source>
</evidence>
<keyword evidence="2" id="KW-1185">Reference proteome</keyword>
<dbReference type="RefSeq" id="WP_088264098.1">
    <property type="nucleotide sequence ID" value="NZ_JASZ02000013.1"/>
</dbReference>
<reference evidence="1 2" key="1">
    <citation type="submission" date="2017-05" db="EMBL/GenBank/DDBJ databases">
        <title>Genome of Chryseobacterium haifense.</title>
        <authorList>
            <person name="Newman J.D."/>
        </authorList>
    </citation>
    <scope>NUCLEOTIDE SEQUENCE [LARGE SCALE GENOMIC DNA]</scope>
    <source>
        <strain evidence="1 2">DSM 19056</strain>
    </source>
</reference>
<accession>A0A246B9F4</accession>
<dbReference type="EMBL" id="JASZ02000013">
    <property type="protein sequence ID" value="OWK98145.1"/>
    <property type="molecule type" value="Genomic_DNA"/>
</dbReference>
<dbReference type="Proteomes" id="UP000197587">
    <property type="component" value="Unassembled WGS sequence"/>
</dbReference>
<name>A0A246B9F4_9FLAO</name>
<organism evidence="1 2">
    <name type="scientific">Kaistella haifensis DSM 19056</name>
    <dbReference type="NCBI Taxonomy" id="1450526"/>
    <lineage>
        <taxon>Bacteria</taxon>
        <taxon>Pseudomonadati</taxon>
        <taxon>Bacteroidota</taxon>
        <taxon>Flavobacteriia</taxon>
        <taxon>Flavobacteriales</taxon>
        <taxon>Weeksellaceae</taxon>
        <taxon>Chryseobacterium group</taxon>
        <taxon>Kaistella</taxon>
    </lineage>
</organism>
<dbReference type="PROSITE" id="PS51257">
    <property type="entry name" value="PROKAR_LIPOPROTEIN"/>
    <property type="match status" value="1"/>
</dbReference>
<sequence>MKNLFFLFLVAFLAFLSCRKDDVEVQQIDQILQVYIDSAGQDMLNSNLKGGYTNISMNDVYGITDNAPVSFNQKKDADTISYIEYVAGSRRVLVDSSASQKIYESKIALAMTKVINDSTNYSINDTMIVHYNSSPTLFQVANVWYNGQLKFTKVQDQPNIVKIVK</sequence>